<evidence type="ECO:0000256" key="3">
    <source>
        <dbReference type="SAM" id="MobiDB-lite"/>
    </source>
</evidence>
<evidence type="ECO:0000256" key="4">
    <source>
        <dbReference type="SAM" id="SignalP"/>
    </source>
</evidence>
<dbReference type="Pfam" id="PF13458">
    <property type="entry name" value="Peripla_BP_6"/>
    <property type="match status" value="1"/>
</dbReference>
<accession>A0ABN1GR81</accession>
<dbReference type="EMBL" id="BAAAHE010000014">
    <property type="protein sequence ID" value="GAA0616638.1"/>
    <property type="molecule type" value="Genomic_DNA"/>
</dbReference>
<dbReference type="Proteomes" id="UP001500957">
    <property type="component" value="Unassembled WGS sequence"/>
</dbReference>
<feature type="signal peptide" evidence="4">
    <location>
        <begin position="1"/>
        <end position="19"/>
    </location>
</feature>
<dbReference type="InterPro" id="IPR028081">
    <property type="entry name" value="Leu-bd"/>
</dbReference>
<feature type="region of interest" description="Disordered" evidence="3">
    <location>
        <begin position="37"/>
        <end position="129"/>
    </location>
</feature>
<dbReference type="RefSeq" id="WP_344603880.1">
    <property type="nucleotide sequence ID" value="NZ_BAAAHE010000014.1"/>
</dbReference>
<feature type="compositionally biased region" description="Gly residues" evidence="3">
    <location>
        <begin position="94"/>
        <end position="104"/>
    </location>
</feature>
<proteinExistence type="inferred from homology"/>
<dbReference type="InterPro" id="IPR028082">
    <property type="entry name" value="Peripla_BP_I"/>
</dbReference>
<evidence type="ECO:0000256" key="2">
    <source>
        <dbReference type="ARBA" id="ARBA00022729"/>
    </source>
</evidence>
<dbReference type="PANTHER" id="PTHR47235">
    <property type="entry name" value="BLR6548 PROTEIN"/>
    <property type="match status" value="1"/>
</dbReference>
<feature type="compositionally biased region" description="Low complexity" evidence="3">
    <location>
        <begin position="105"/>
        <end position="115"/>
    </location>
</feature>
<feature type="compositionally biased region" description="Polar residues" evidence="3">
    <location>
        <begin position="116"/>
        <end position="127"/>
    </location>
</feature>
<feature type="compositionally biased region" description="Low complexity" evidence="3">
    <location>
        <begin position="37"/>
        <end position="54"/>
    </location>
</feature>
<evidence type="ECO:0000259" key="5">
    <source>
        <dbReference type="Pfam" id="PF13458"/>
    </source>
</evidence>
<dbReference type="PROSITE" id="PS51257">
    <property type="entry name" value="PROKAR_LIPOPROTEIN"/>
    <property type="match status" value="1"/>
</dbReference>
<protein>
    <recommendedName>
        <fullName evidence="5">Leucine-binding protein domain-containing protein</fullName>
    </recommendedName>
</protein>
<organism evidence="6 7">
    <name type="scientific">Sporichthya brevicatena</name>
    <dbReference type="NCBI Taxonomy" id="171442"/>
    <lineage>
        <taxon>Bacteria</taxon>
        <taxon>Bacillati</taxon>
        <taxon>Actinomycetota</taxon>
        <taxon>Actinomycetes</taxon>
        <taxon>Sporichthyales</taxon>
        <taxon>Sporichthyaceae</taxon>
        <taxon>Sporichthya</taxon>
    </lineage>
</organism>
<dbReference type="SUPFAM" id="SSF53822">
    <property type="entry name" value="Periplasmic binding protein-like I"/>
    <property type="match status" value="1"/>
</dbReference>
<evidence type="ECO:0000256" key="1">
    <source>
        <dbReference type="ARBA" id="ARBA00010062"/>
    </source>
</evidence>
<feature type="compositionally biased region" description="Pro residues" evidence="3">
    <location>
        <begin position="55"/>
        <end position="68"/>
    </location>
</feature>
<evidence type="ECO:0000313" key="6">
    <source>
        <dbReference type="EMBL" id="GAA0616638.1"/>
    </source>
</evidence>
<name>A0ABN1GR81_9ACTN</name>
<reference evidence="6 7" key="1">
    <citation type="journal article" date="2019" name="Int. J. Syst. Evol. Microbiol.">
        <title>The Global Catalogue of Microorganisms (GCM) 10K type strain sequencing project: providing services to taxonomists for standard genome sequencing and annotation.</title>
        <authorList>
            <consortium name="The Broad Institute Genomics Platform"/>
            <consortium name="The Broad Institute Genome Sequencing Center for Infectious Disease"/>
            <person name="Wu L."/>
            <person name="Ma J."/>
        </authorList>
    </citation>
    <scope>NUCLEOTIDE SEQUENCE [LARGE SCALE GENOMIC DNA]</scope>
    <source>
        <strain evidence="6 7">JCM 10671</strain>
    </source>
</reference>
<sequence length="490" mass="48982">MRRPIRAFAATSVALALLAGCGGQLSDAEVLEANGAAPAAPGAAPGSVPGTVPGAVPPGTDPAAPPAADPNAPAPADLPNGAPAPGATTAPGTASGGNTGGKSGGKATTKPGAGTETQGSAVGTPGQTGPIVIGSVGNYSGPAGAAQAGIPRGVQVWAADVNSRGGLFGRQVQVVVVDDGGDPARYTSAVRDLVENRKAVAFVGNGASLSMKGGTNYLQSNKIPVIGSDCSVPEWFTSPVYFPQCTRFEEQVRNIMVAGKKVSGKSKFGFVACSEANACTSQKPILLNQAKAAGVDLVYNADVSLTQVDFTAECRNAQRAGVDLFYVAADPNTLGRVARSCARQNFNPRYVQVAVSVGPASKDLQGVGDLIASLPLFPFAGGSGPAIDAYTKALAQFSGAQPGPAEAYGWAAGKLFEKIATDTARADQKLTPAGLVAAGSKIKGETLGGLTPPLNFTGGKAVPGDCYFVVQAKGGKWTTPLGSKAQCNGS</sequence>
<dbReference type="Gene3D" id="3.40.50.2300">
    <property type="match status" value="2"/>
</dbReference>
<keyword evidence="7" id="KW-1185">Reference proteome</keyword>
<keyword evidence="2 4" id="KW-0732">Signal</keyword>
<gene>
    <name evidence="6" type="ORF">GCM10009547_18410</name>
</gene>
<feature type="compositionally biased region" description="Low complexity" evidence="3">
    <location>
        <begin position="69"/>
        <end position="93"/>
    </location>
</feature>
<comment type="similarity">
    <text evidence="1">Belongs to the leucine-binding protein family.</text>
</comment>
<feature type="domain" description="Leucine-binding protein" evidence="5">
    <location>
        <begin position="130"/>
        <end position="476"/>
    </location>
</feature>
<comment type="caution">
    <text evidence="6">The sequence shown here is derived from an EMBL/GenBank/DDBJ whole genome shotgun (WGS) entry which is preliminary data.</text>
</comment>
<feature type="chain" id="PRO_5047002258" description="Leucine-binding protein domain-containing protein" evidence="4">
    <location>
        <begin position="20"/>
        <end position="490"/>
    </location>
</feature>
<dbReference type="PANTHER" id="PTHR47235:SF1">
    <property type="entry name" value="BLR6548 PROTEIN"/>
    <property type="match status" value="1"/>
</dbReference>
<evidence type="ECO:0000313" key="7">
    <source>
        <dbReference type="Proteomes" id="UP001500957"/>
    </source>
</evidence>